<proteinExistence type="predicted"/>
<comment type="caution">
    <text evidence="2">The sequence shown here is derived from an EMBL/GenBank/DDBJ whole genome shotgun (WGS) entry which is preliminary data.</text>
</comment>
<accession>A0ABN9U1A2</accession>
<keyword evidence="3" id="KW-1185">Reference proteome</keyword>
<sequence>MAIQRESSSVHALIIIAALSDISVQSKLIAEAVAQNWYLLGPVDQRCKSLDVAAWASMPAPRSAHARSRDPFSFGMSSGALSTRPGRLFRSRVATRATSFNAWAPRALRTIGNHHELGHPSLRSSSNRGSDQGHASAGEHFLARSLHSLPQGGHDHDAQIGSDIGGLAWV</sequence>
<evidence type="ECO:0000313" key="3">
    <source>
        <dbReference type="Proteomes" id="UP001189429"/>
    </source>
</evidence>
<reference evidence="2" key="1">
    <citation type="submission" date="2023-10" db="EMBL/GenBank/DDBJ databases">
        <authorList>
            <person name="Chen Y."/>
            <person name="Shah S."/>
            <person name="Dougan E. K."/>
            <person name="Thang M."/>
            <person name="Chan C."/>
        </authorList>
    </citation>
    <scope>NUCLEOTIDE SEQUENCE [LARGE SCALE GENOMIC DNA]</scope>
</reference>
<protein>
    <submittedName>
        <fullName evidence="2">Uncharacterized protein</fullName>
    </submittedName>
</protein>
<gene>
    <name evidence="2" type="ORF">PCOR1329_LOCUS44303</name>
</gene>
<dbReference type="EMBL" id="CAUYUJ010015322">
    <property type="protein sequence ID" value="CAK0852560.1"/>
    <property type="molecule type" value="Genomic_DNA"/>
</dbReference>
<evidence type="ECO:0000313" key="2">
    <source>
        <dbReference type="EMBL" id="CAK0852560.1"/>
    </source>
</evidence>
<dbReference type="Proteomes" id="UP001189429">
    <property type="component" value="Unassembled WGS sequence"/>
</dbReference>
<feature type="region of interest" description="Disordered" evidence="1">
    <location>
        <begin position="115"/>
        <end position="137"/>
    </location>
</feature>
<name>A0ABN9U1A2_9DINO</name>
<evidence type="ECO:0000256" key="1">
    <source>
        <dbReference type="SAM" id="MobiDB-lite"/>
    </source>
</evidence>
<organism evidence="2 3">
    <name type="scientific">Prorocentrum cordatum</name>
    <dbReference type="NCBI Taxonomy" id="2364126"/>
    <lineage>
        <taxon>Eukaryota</taxon>
        <taxon>Sar</taxon>
        <taxon>Alveolata</taxon>
        <taxon>Dinophyceae</taxon>
        <taxon>Prorocentrales</taxon>
        <taxon>Prorocentraceae</taxon>
        <taxon>Prorocentrum</taxon>
    </lineage>
</organism>